<feature type="region of interest" description="Disordered" evidence="1">
    <location>
        <begin position="211"/>
        <end position="250"/>
    </location>
</feature>
<keyword evidence="3" id="KW-1185">Reference proteome</keyword>
<evidence type="ECO:0000313" key="2">
    <source>
        <dbReference type="EMBL" id="CAG5098068.1"/>
    </source>
</evidence>
<organism evidence="2 3">
    <name type="scientific">Oikopleura dioica</name>
    <name type="common">Tunicate</name>
    <dbReference type="NCBI Taxonomy" id="34765"/>
    <lineage>
        <taxon>Eukaryota</taxon>
        <taxon>Metazoa</taxon>
        <taxon>Chordata</taxon>
        <taxon>Tunicata</taxon>
        <taxon>Appendicularia</taxon>
        <taxon>Copelata</taxon>
        <taxon>Oikopleuridae</taxon>
        <taxon>Oikopleura</taxon>
    </lineage>
</organism>
<proteinExistence type="predicted"/>
<protein>
    <submittedName>
        <fullName evidence="2">Oidioi.mRNA.OKI2018_I69.XSR.g15357.t1.cds</fullName>
    </submittedName>
</protein>
<dbReference type="EMBL" id="OU015569">
    <property type="protein sequence ID" value="CAG5098068.1"/>
    <property type="molecule type" value="Genomic_DNA"/>
</dbReference>
<evidence type="ECO:0000313" key="3">
    <source>
        <dbReference type="Proteomes" id="UP001158576"/>
    </source>
</evidence>
<dbReference type="Proteomes" id="UP001158576">
    <property type="component" value="Chromosome XSR"/>
</dbReference>
<evidence type="ECO:0000256" key="1">
    <source>
        <dbReference type="SAM" id="MobiDB-lite"/>
    </source>
</evidence>
<name>A0ABN7SLT4_OIKDI</name>
<accession>A0ABN7SLT4</accession>
<feature type="region of interest" description="Disordered" evidence="1">
    <location>
        <begin position="136"/>
        <end position="163"/>
    </location>
</feature>
<gene>
    <name evidence="2" type="ORF">OKIOD_LOCUS6915</name>
</gene>
<sequence>MPEKQKRTNQLVKSRSYELPIFRDSPSRPFLRSTTVSSFDSRLNSEFKEPRRRPSVKKITSAAILKLKELRFRSKTQKNAMFPEKRVNNSALCALTGAPRDIVLVRLFLLSLFNLLPSSANKLIMPKRLPKQLLHTTEPQLFDGPASRTRKRTRQQTEASVPVTKKAKLTGLAAIKQQPPTQNPNGPTRIEVSPRVPALFPSPVIERVWQGESVKRRPGRQRKAIPPSPLLVKTERDDTPKRPRARPRKTHLVSPLVPKIEPKELNIEHLSEPEDDEYEEEMITTECTILPPELRGNTVILIKEETVVSFKIFPFVKVDDDL</sequence>
<reference evidence="2 3" key="1">
    <citation type="submission" date="2021-04" db="EMBL/GenBank/DDBJ databases">
        <authorList>
            <person name="Bliznina A."/>
        </authorList>
    </citation>
    <scope>NUCLEOTIDE SEQUENCE [LARGE SCALE GENOMIC DNA]</scope>
</reference>